<comment type="caution">
    <text evidence="3">The sequence shown here is derived from an EMBL/GenBank/DDBJ whole genome shotgun (WGS) entry which is preliminary data.</text>
</comment>
<name>A0A199UXE9_ANACO</name>
<keyword evidence="1" id="KW-0175">Coiled coil</keyword>
<evidence type="ECO:0000313" key="4">
    <source>
        <dbReference type="Proteomes" id="UP000092600"/>
    </source>
</evidence>
<feature type="compositionally biased region" description="Basic and acidic residues" evidence="2">
    <location>
        <begin position="1"/>
        <end position="35"/>
    </location>
</feature>
<gene>
    <name evidence="3" type="ORF">ACMD2_26515</name>
</gene>
<evidence type="ECO:0008006" key="5">
    <source>
        <dbReference type="Google" id="ProtNLM"/>
    </source>
</evidence>
<dbReference type="EMBL" id="LSRQ01004411">
    <property type="protein sequence ID" value="OAY69473.1"/>
    <property type="molecule type" value="Genomic_DNA"/>
</dbReference>
<dbReference type="GO" id="GO:0005643">
    <property type="term" value="C:nuclear pore"/>
    <property type="evidence" value="ECO:0007669"/>
    <property type="project" value="InterPro"/>
</dbReference>
<dbReference type="Proteomes" id="UP000092600">
    <property type="component" value="Unassembled WGS sequence"/>
</dbReference>
<feature type="coiled-coil region" evidence="1">
    <location>
        <begin position="182"/>
        <end position="209"/>
    </location>
</feature>
<dbReference type="PANTHER" id="PTHR31344">
    <property type="entry name" value="NUCLEAR PORE COMPLEX PROTEIN NUP205"/>
    <property type="match status" value="1"/>
</dbReference>
<organism evidence="3 4">
    <name type="scientific">Ananas comosus</name>
    <name type="common">Pineapple</name>
    <name type="synonym">Ananas ananas</name>
    <dbReference type="NCBI Taxonomy" id="4615"/>
    <lineage>
        <taxon>Eukaryota</taxon>
        <taxon>Viridiplantae</taxon>
        <taxon>Streptophyta</taxon>
        <taxon>Embryophyta</taxon>
        <taxon>Tracheophyta</taxon>
        <taxon>Spermatophyta</taxon>
        <taxon>Magnoliopsida</taxon>
        <taxon>Liliopsida</taxon>
        <taxon>Poales</taxon>
        <taxon>Bromeliaceae</taxon>
        <taxon>Bromelioideae</taxon>
        <taxon>Ananas</taxon>
    </lineage>
</organism>
<feature type="compositionally biased region" description="Polar residues" evidence="2">
    <location>
        <begin position="76"/>
        <end position="94"/>
    </location>
</feature>
<sequence>MGAKENAEERDDRLSDMEKEAKQGKDVESDYEPARDSLSSQGEMQSNEETKVKRASRVPKKLAKKESTDSYPRASRVSSNRQGGSKLQYKTSNNTRKKSEKPDKPASASTNTKNLDSKKSESVKVPSRPSSDVSEETDDKTDDKTIEEVKEIDVDEAPNCDQSVGTDDETIDTEENVMDDDKESAYQKIEEMELRIEKLEQELREVAALEVSLYSVVPEHGSSAHKVHTPARRLSRLYIHACKYWSPDKKATVAKNTASGLVLIAKSCGNDVSRLTFWLSNTVVLREIISQTFGNLLQSNPVLKAVESNGNAKKFDGKSTPSRWKNSSGSKQAKKFTAMQLADDWQETGTFTVALEKIESWIFSRIVESVWWQALTPHMQSPVEDLYTTKSFGKVLGPALGDQQQGSFSINLWKSAFHDAFTKICPLRAGGHECGCLPVLARM</sequence>
<dbReference type="AlphaFoldDB" id="A0A199UXE9"/>
<reference evidence="3 4" key="1">
    <citation type="journal article" date="2016" name="DNA Res.">
        <title>The draft genome of MD-2 pineapple using hybrid error correction of long reads.</title>
        <authorList>
            <person name="Redwan R.M."/>
            <person name="Saidin A."/>
            <person name="Kumar S.V."/>
        </authorList>
    </citation>
    <scope>NUCLEOTIDE SEQUENCE [LARGE SCALE GENOMIC DNA]</scope>
    <source>
        <strain evidence="4">cv. MD2</strain>
        <tissue evidence="3">Leaf</tissue>
    </source>
</reference>
<feature type="compositionally biased region" description="Basic residues" evidence="2">
    <location>
        <begin position="53"/>
        <end position="63"/>
    </location>
</feature>
<feature type="compositionally biased region" description="Polar residues" evidence="2">
    <location>
        <begin position="37"/>
        <end position="47"/>
    </location>
</feature>
<dbReference type="STRING" id="4615.A0A199UXE9"/>
<feature type="non-terminal residue" evidence="3">
    <location>
        <position position="443"/>
    </location>
</feature>
<accession>A0A199UXE9</accession>
<feature type="region of interest" description="Disordered" evidence="2">
    <location>
        <begin position="1"/>
        <end position="145"/>
    </location>
</feature>
<evidence type="ECO:0000313" key="3">
    <source>
        <dbReference type="EMBL" id="OAY69473.1"/>
    </source>
</evidence>
<evidence type="ECO:0000256" key="1">
    <source>
        <dbReference type="SAM" id="Coils"/>
    </source>
</evidence>
<protein>
    <recommendedName>
        <fullName evidence="5">Dilute domain-containing protein</fullName>
    </recommendedName>
</protein>
<proteinExistence type="predicted"/>
<dbReference type="PANTHER" id="PTHR31344:SF11">
    <property type="entry name" value="NUCLEOLAR PROTEIN GAR2-LIKE PROTEIN"/>
    <property type="match status" value="1"/>
</dbReference>
<evidence type="ECO:0000256" key="2">
    <source>
        <dbReference type="SAM" id="MobiDB-lite"/>
    </source>
</evidence>
<dbReference type="InterPro" id="IPR021827">
    <property type="entry name" value="Nup186/Nup192/Nup205"/>
</dbReference>